<dbReference type="PANTHER" id="PTHR24340:SF37">
    <property type="entry name" value="HOMEOBOX PROTEIN SLOU"/>
    <property type="match status" value="1"/>
</dbReference>
<evidence type="ECO:0000313" key="9">
    <source>
        <dbReference type="EMBL" id="KAF0299779.1"/>
    </source>
</evidence>
<dbReference type="OrthoDB" id="6159439at2759"/>
<feature type="region of interest" description="Disordered" evidence="7">
    <location>
        <begin position="1"/>
        <end position="59"/>
    </location>
</feature>
<proteinExistence type="predicted"/>
<evidence type="ECO:0000256" key="7">
    <source>
        <dbReference type="SAM" id="MobiDB-lite"/>
    </source>
</evidence>
<evidence type="ECO:0000256" key="6">
    <source>
        <dbReference type="RuleBase" id="RU000682"/>
    </source>
</evidence>
<dbReference type="Proteomes" id="UP000440578">
    <property type="component" value="Unassembled WGS sequence"/>
</dbReference>
<dbReference type="PANTHER" id="PTHR24340">
    <property type="entry name" value="HOMEOBOX PROTEIN NKX"/>
    <property type="match status" value="1"/>
</dbReference>
<evidence type="ECO:0000256" key="5">
    <source>
        <dbReference type="PROSITE-ProRule" id="PRU00108"/>
    </source>
</evidence>
<accession>A0A6A4W3C2</accession>
<dbReference type="InterPro" id="IPR020479">
    <property type="entry name" value="HD_metazoa"/>
</dbReference>
<evidence type="ECO:0000256" key="2">
    <source>
        <dbReference type="ARBA" id="ARBA00023125"/>
    </source>
</evidence>
<dbReference type="GO" id="GO:0030154">
    <property type="term" value="P:cell differentiation"/>
    <property type="evidence" value="ECO:0007669"/>
    <property type="project" value="TreeGrafter"/>
</dbReference>
<dbReference type="InterPro" id="IPR050394">
    <property type="entry name" value="Homeobox_NK-like"/>
</dbReference>
<organism evidence="9 10">
    <name type="scientific">Amphibalanus amphitrite</name>
    <name type="common">Striped barnacle</name>
    <name type="synonym">Balanus amphitrite</name>
    <dbReference type="NCBI Taxonomy" id="1232801"/>
    <lineage>
        <taxon>Eukaryota</taxon>
        <taxon>Metazoa</taxon>
        <taxon>Ecdysozoa</taxon>
        <taxon>Arthropoda</taxon>
        <taxon>Crustacea</taxon>
        <taxon>Multicrustacea</taxon>
        <taxon>Cirripedia</taxon>
        <taxon>Thoracica</taxon>
        <taxon>Thoracicalcarea</taxon>
        <taxon>Balanomorpha</taxon>
        <taxon>Balanoidea</taxon>
        <taxon>Balanidae</taxon>
        <taxon>Amphibalaninae</taxon>
        <taxon>Amphibalanus</taxon>
    </lineage>
</organism>
<dbReference type="Pfam" id="PF00046">
    <property type="entry name" value="Homeodomain"/>
    <property type="match status" value="1"/>
</dbReference>
<dbReference type="SUPFAM" id="SSF46689">
    <property type="entry name" value="Homeodomain-like"/>
    <property type="match status" value="1"/>
</dbReference>
<dbReference type="Gene3D" id="1.10.10.60">
    <property type="entry name" value="Homeodomain-like"/>
    <property type="match status" value="1"/>
</dbReference>
<comment type="caution">
    <text evidence="9">The sequence shown here is derived from an EMBL/GenBank/DDBJ whole genome shotgun (WGS) entry which is preliminary data.</text>
</comment>
<dbReference type="PROSITE" id="PS50071">
    <property type="entry name" value="HOMEOBOX_2"/>
    <property type="match status" value="1"/>
</dbReference>
<keyword evidence="10" id="KW-1185">Reference proteome</keyword>
<evidence type="ECO:0000256" key="3">
    <source>
        <dbReference type="ARBA" id="ARBA00023155"/>
    </source>
</evidence>
<dbReference type="InterPro" id="IPR009057">
    <property type="entry name" value="Homeodomain-like_sf"/>
</dbReference>
<feature type="compositionally biased region" description="Acidic residues" evidence="7">
    <location>
        <begin position="140"/>
        <end position="150"/>
    </location>
</feature>
<dbReference type="PRINTS" id="PR00024">
    <property type="entry name" value="HOMEOBOX"/>
</dbReference>
<dbReference type="SMART" id="SM00389">
    <property type="entry name" value="HOX"/>
    <property type="match status" value="1"/>
</dbReference>
<reference evidence="9 10" key="1">
    <citation type="submission" date="2019-07" db="EMBL/GenBank/DDBJ databases">
        <title>Draft genome assembly of a fouling barnacle, Amphibalanus amphitrite (Darwin, 1854): The first reference genome for Thecostraca.</title>
        <authorList>
            <person name="Kim W."/>
        </authorList>
    </citation>
    <scope>NUCLEOTIDE SEQUENCE [LARGE SCALE GENOMIC DNA]</scope>
    <source>
        <strain evidence="9">SNU_AA5</strain>
        <tissue evidence="9">Soma without cirri and trophi</tissue>
    </source>
</reference>
<evidence type="ECO:0000256" key="4">
    <source>
        <dbReference type="ARBA" id="ARBA00023242"/>
    </source>
</evidence>
<feature type="region of interest" description="Disordered" evidence="7">
    <location>
        <begin position="115"/>
        <end position="172"/>
    </location>
</feature>
<dbReference type="GO" id="GO:0000981">
    <property type="term" value="F:DNA-binding transcription factor activity, RNA polymerase II-specific"/>
    <property type="evidence" value="ECO:0007669"/>
    <property type="project" value="InterPro"/>
</dbReference>
<dbReference type="GO" id="GO:0005634">
    <property type="term" value="C:nucleus"/>
    <property type="evidence" value="ECO:0007669"/>
    <property type="project" value="UniProtKB-SubCell"/>
</dbReference>
<dbReference type="EMBL" id="VIIS01001332">
    <property type="protein sequence ID" value="KAF0299779.1"/>
    <property type="molecule type" value="Genomic_DNA"/>
</dbReference>
<feature type="domain" description="Homeobox" evidence="8">
    <location>
        <begin position="167"/>
        <end position="227"/>
    </location>
</feature>
<dbReference type="CDD" id="cd00086">
    <property type="entry name" value="homeodomain"/>
    <property type="match status" value="1"/>
</dbReference>
<keyword evidence="4 5" id="KW-0539">Nucleus</keyword>
<sequence length="287" mass="30878">MSSDREEPAAAAAAAAAEAAAEAAAAEEAPSERASPPPAASPIDLSRVPPEPPSGLEETQRLLAARLEEHRQRLAAPAGDTAFLTAFPAHNNNSKTSFYIRDILDGSKFTGRRDYLDTSSPELSDTQSTDTLCDASLADGDGDAEADDTNGEERPSKKKCSSDSKGGKPRRARTAFTYEQLVSLENKFKQTRYLSVCERLNLALSLNLTETQVKIWFQNRRTKWKKQNPGVDVNSPTAGATPSFSPFSAPSLLYPSGAPLHSFPGLGLPCVLPHGLAVHPFYSHINR</sequence>
<name>A0A6A4W3C2_AMPAM</name>
<evidence type="ECO:0000313" key="10">
    <source>
        <dbReference type="Proteomes" id="UP000440578"/>
    </source>
</evidence>
<feature type="compositionally biased region" description="Basic and acidic residues" evidence="7">
    <location>
        <begin position="151"/>
        <end position="166"/>
    </location>
</feature>
<feature type="compositionally biased region" description="Low complexity" evidence="7">
    <location>
        <begin position="9"/>
        <end position="34"/>
    </location>
</feature>
<feature type="compositionally biased region" description="Polar residues" evidence="7">
    <location>
        <begin position="117"/>
        <end position="131"/>
    </location>
</feature>
<evidence type="ECO:0000256" key="1">
    <source>
        <dbReference type="ARBA" id="ARBA00004123"/>
    </source>
</evidence>
<dbReference type="GO" id="GO:0000978">
    <property type="term" value="F:RNA polymerase II cis-regulatory region sequence-specific DNA binding"/>
    <property type="evidence" value="ECO:0007669"/>
    <property type="project" value="TreeGrafter"/>
</dbReference>
<dbReference type="FunFam" id="1.10.10.60:FF:000836">
    <property type="match status" value="1"/>
</dbReference>
<comment type="subcellular location">
    <subcellularLocation>
        <location evidence="1 5 6">Nucleus</location>
    </subcellularLocation>
</comment>
<dbReference type="PROSITE" id="PS00027">
    <property type="entry name" value="HOMEOBOX_1"/>
    <property type="match status" value="1"/>
</dbReference>
<dbReference type="AlphaFoldDB" id="A0A6A4W3C2"/>
<keyword evidence="3 5" id="KW-0371">Homeobox</keyword>
<feature type="DNA-binding region" description="Homeobox" evidence="5">
    <location>
        <begin position="169"/>
        <end position="228"/>
    </location>
</feature>
<evidence type="ECO:0000259" key="8">
    <source>
        <dbReference type="PROSITE" id="PS50071"/>
    </source>
</evidence>
<protein>
    <submittedName>
        <fullName evidence="9">NK1 transcription factor-related protein 1</fullName>
    </submittedName>
</protein>
<dbReference type="InterPro" id="IPR001356">
    <property type="entry name" value="HD"/>
</dbReference>
<keyword evidence="2 5" id="KW-0238">DNA-binding</keyword>
<dbReference type="InterPro" id="IPR017970">
    <property type="entry name" value="Homeobox_CS"/>
</dbReference>
<gene>
    <name evidence="9" type="primary">NKX1-1</name>
    <name evidence="9" type="ORF">FJT64_027564</name>
</gene>